<evidence type="ECO:0000256" key="1">
    <source>
        <dbReference type="SAM" id="MobiDB-lite"/>
    </source>
</evidence>
<feature type="compositionally biased region" description="Acidic residues" evidence="1">
    <location>
        <begin position="1"/>
        <end position="15"/>
    </location>
</feature>
<dbReference type="EMBL" id="BFAD01000003">
    <property type="protein sequence ID" value="GBE80378.1"/>
    <property type="molecule type" value="Genomic_DNA"/>
</dbReference>
<organism evidence="2 3">
    <name type="scientific">Sparassis crispa</name>
    <dbReference type="NCBI Taxonomy" id="139825"/>
    <lineage>
        <taxon>Eukaryota</taxon>
        <taxon>Fungi</taxon>
        <taxon>Dikarya</taxon>
        <taxon>Basidiomycota</taxon>
        <taxon>Agaricomycotina</taxon>
        <taxon>Agaricomycetes</taxon>
        <taxon>Polyporales</taxon>
        <taxon>Sparassidaceae</taxon>
        <taxon>Sparassis</taxon>
    </lineage>
</organism>
<keyword evidence="3" id="KW-1185">Reference proteome</keyword>
<sequence length="68" mass="7407">MDVDAEGEDDNEEDGGSIKEMVKVTRGRKRKQGPRASTSTSNTKAAGRAVNKKRCVTVSVMEKRIIPS</sequence>
<protein>
    <submittedName>
        <fullName evidence="2">Uncharacterized protein</fullName>
    </submittedName>
</protein>
<evidence type="ECO:0000313" key="2">
    <source>
        <dbReference type="EMBL" id="GBE80378.1"/>
    </source>
</evidence>
<dbReference type="GeneID" id="38777295"/>
<accession>A0A401GDW2</accession>
<name>A0A401GDW2_9APHY</name>
<dbReference type="RefSeq" id="XP_027611291.1">
    <property type="nucleotide sequence ID" value="XM_027755490.1"/>
</dbReference>
<reference evidence="2 3" key="1">
    <citation type="journal article" date="2018" name="Sci. Rep.">
        <title>Genome sequence of the cauliflower mushroom Sparassis crispa (Hanabiratake) and its association with beneficial usage.</title>
        <authorList>
            <person name="Kiyama R."/>
            <person name="Furutani Y."/>
            <person name="Kawaguchi K."/>
            <person name="Nakanishi T."/>
        </authorList>
    </citation>
    <scope>NUCLEOTIDE SEQUENCE [LARGE SCALE GENOMIC DNA]</scope>
</reference>
<evidence type="ECO:0000313" key="3">
    <source>
        <dbReference type="Proteomes" id="UP000287166"/>
    </source>
</evidence>
<proteinExistence type="predicted"/>
<dbReference type="Proteomes" id="UP000287166">
    <property type="component" value="Unassembled WGS sequence"/>
</dbReference>
<gene>
    <name evidence="2" type="ORF">SCP_0300930</name>
</gene>
<feature type="compositionally biased region" description="Polar residues" evidence="1">
    <location>
        <begin position="35"/>
        <end position="44"/>
    </location>
</feature>
<dbReference type="InParanoid" id="A0A401GDW2"/>
<feature type="region of interest" description="Disordered" evidence="1">
    <location>
        <begin position="1"/>
        <end position="52"/>
    </location>
</feature>
<comment type="caution">
    <text evidence="2">The sequence shown here is derived from an EMBL/GenBank/DDBJ whole genome shotgun (WGS) entry which is preliminary data.</text>
</comment>
<dbReference type="AlphaFoldDB" id="A0A401GDW2"/>